<comment type="caution">
    <text evidence="1">The sequence shown here is derived from an EMBL/GenBank/DDBJ whole genome shotgun (WGS) entry which is preliminary data.</text>
</comment>
<accession>A0ABQ6QRG4</accession>
<dbReference type="Gene3D" id="3.40.1350.10">
    <property type="match status" value="1"/>
</dbReference>
<gene>
    <name evidence="1" type="ORF">ASNO1_26800</name>
</gene>
<evidence type="ECO:0008006" key="3">
    <source>
        <dbReference type="Google" id="ProtNLM"/>
    </source>
</evidence>
<evidence type="ECO:0000313" key="1">
    <source>
        <dbReference type="EMBL" id="GMU06427.1"/>
    </source>
</evidence>
<keyword evidence="2" id="KW-1185">Reference proteome</keyword>
<protein>
    <recommendedName>
        <fullName evidence="3">DUF91 domain-containing protein</fullName>
    </recommendedName>
</protein>
<name>A0ABQ6QRG4_9BACT</name>
<evidence type="ECO:0000313" key="2">
    <source>
        <dbReference type="Proteomes" id="UP001342631"/>
    </source>
</evidence>
<dbReference type="Proteomes" id="UP001342631">
    <property type="component" value="Unassembled WGS sequence"/>
</dbReference>
<reference evidence="1 2" key="1">
    <citation type="journal article" date="2024" name="Arch. Microbiol.">
        <title>Corallococcus caeni sp. nov., a novel myxobacterium isolated from activated sludge.</title>
        <authorList>
            <person name="Tomita S."/>
            <person name="Nakai R."/>
            <person name="Kuroda K."/>
            <person name="Kurashita H."/>
            <person name="Hatamoto M."/>
            <person name="Yamaguchi T."/>
            <person name="Narihiro T."/>
        </authorList>
    </citation>
    <scope>NUCLEOTIDE SEQUENCE [LARGE SCALE GENOMIC DNA]</scope>
    <source>
        <strain evidence="1 2">NO1</strain>
    </source>
</reference>
<dbReference type="EMBL" id="BTTX01000002">
    <property type="protein sequence ID" value="GMU06427.1"/>
    <property type="molecule type" value="Genomic_DNA"/>
</dbReference>
<organism evidence="1 2">
    <name type="scientific">Corallococcus caeni</name>
    <dbReference type="NCBI Taxonomy" id="3082388"/>
    <lineage>
        <taxon>Bacteria</taxon>
        <taxon>Pseudomonadati</taxon>
        <taxon>Myxococcota</taxon>
        <taxon>Myxococcia</taxon>
        <taxon>Myxococcales</taxon>
        <taxon>Cystobacterineae</taxon>
        <taxon>Myxococcaceae</taxon>
        <taxon>Corallococcus</taxon>
    </lineage>
</organism>
<dbReference type="InterPro" id="IPR011856">
    <property type="entry name" value="tRNA_endonuc-like_dom_sf"/>
</dbReference>
<dbReference type="RefSeq" id="WP_338277239.1">
    <property type="nucleotide sequence ID" value="NZ_BTTX01000002.1"/>
</dbReference>
<sequence>MALYEVCGGGLKKVESVSFAREGVRERQDLQKWLRDEPEALGEELLIVAEEFGDWEDSRRRIDLLALDQSANLVVIELKRTEDGGHMELQAIRYAAMVSSMTFEDVVRVHEDYLQQHGSEQSARARIAAFLNTSPEEPAELSNSPRIILVSQDFSREVTTTVLWLVERGLDLTCIQVLPYKVEGRMFLELRQVLPLEEASDYQVRLRRKDEAVRKNVVQSERRELTLKALARHGRIGAGTLLEVVKSARPETGSSADATTFQARVGEIEEGKPLRLIWELDGQAYSASKLTQKLRDEHGMKWLGNNIFIHWQVAGSASSMWNMAEELTRGERFVGNGG</sequence>
<proteinExistence type="predicted"/>